<keyword evidence="2" id="KW-1185">Reference proteome</keyword>
<accession>A0ABW7GN90</accession>
<dbReference type="Proteomes" id="UP001606302">
    <property type="component" value="Unassembled WGS sequence"/>
</dbReference>
<gene>
    <name evidence="1" type="ORF">ACG04Q_17170</name>
</gene>
<reference evidence="1 2" key="1">
    <citation type="submission" date="2024-08" db="EMBL/GenBank/DDBJ databases">
        <authorList>
            <person name="Lu H."/>
        </authorList>
    </citation>
    <scope>NUCLEOTIDE SEQUENCE [LARGE SCALE GENOMIC DNA]</scope>
    <source>
        <strain evidence="1 2">DXS20W</strain>
    </source>
</reference>
<dbReference type="EMBL" id="JBIGHX010000006">
    <property type="protein sequence ID" value="MFG6463307.1"/>
    <property type="molecule type" value="Genomic_DNA"/>
</dbReference>
<sequence>MPASHRARIRRFLAFYLGDAENPVPFGGRDLELQQLNRWLAAPDGPDRLLLTAPAAGGKSALLTHWISGTGMAGWRVVFVPISIRYETNRPDVFFAALAAALADARGLGVLPAPAGDPAQHFRDKVIELLDDWPAAAPRCLVVIDGLDEATGWQLDDTVLPTAAQPGLRLLVSAREMSGCDAGEWRRRIGWTRSRVQHLPLGRLQRPAVGELLGQVPLQVPAAVRDDLADALFRVTEGDPLLLQLHVVGLLDAQARGEPVDLPALQRQQPGFSAFFDRWMAQQSGLDRDLVKALLAILACAAGPLRHADLEGLVPRVLGQPCVVDADSLRPIQRFVVGDGVRQGYAFGHPKFGIYVREEWLARGPWVPAAQRAFLDWGGDVLAALAAGTQTQAPAYLLNFLFLHLRQHGEPLGRWAALASDGWRRAWEQQEDGASGFARDVQEVLRQARGPALQGDGAALALVARASLILSSLRSRGSALKGSLLAAAVRTGVMSRVTAAHLARGRLEPGERVDTLLWLAADADEGWRQRLFEEVLAILDALDEPLRRVRRLLAVQALGADIADRLSDEDRALVLEPQGVKDVRAMAGWLRWLPAERAAYCDRALTLLAEMASFDGPGEVIDVLKPWLDEGQAERALDLLSSKDIYSRPELELIPLLPLQRLPELFGVVLPYHFTVPRHAVAGLAALARRLPLAALVPLRDKVMRAALPDEAQLEDAGAPLDAPALLRQHLSGLALVDALMPLLPLLPAPQAREALDDMLGSLREAPLSDVEDRLALLAHAIPDACVMHALSALLGMGLPPEPLGPLAVRLSDTELVALIAAHNAACRAMPVLLEDAALHERVGAEALRGLLALGLGIADLSEQACLWAAFSLSLPAEAAGLRAHAQQLMRQQAASRQQNWREAMVHLAPWLEPPDFDLAVSGPPWERMSGFSRLAPVMGDEQLPVLLAAFDRAGITAIEQLLPLAQRFAKHPALAHRLPEAILAEGLLDARRYQRLLGSLAIEQREAVALLAWDHGAHARAAMLFAALLATAPDSPQAGAWWERLLHHLDPPALSEPASGEKQPERADEALRADCLALAAPSLAWVDVEIAQTAHDMAIGLAEPRARAVALFGLLAAPVYGDELRAWVRDEAIAALDDIADPQRAAELLAAGAAALGDAQLRDRQAALLRAARASDREDPQDLLFELVAAPGGEQAFPVFVEVAMQEVGTFAPELAREFRDDLRFAVEAMLRQFMRLDEHRDDLSIPLLLRGVAALEAAEQRRLLVHGLVVCAFLPRVGWLLIVAELLRQGVPGDTAFVAALRADAEEVLGWYP</sequence>
<dbReference type="InterPro" id="IPR027417">
    <property type="entry name" value="P-loop_NTPase"/>
</dbReference>
<evidence type="ECO:0000313" key="2">
    <source>
        <dbReference type="Proteomes" id="UP001606302"/>
    </source>
</evidence>
<dbReference type="RefSeq" id="WP_394512271.1">
    <property type="nucleotide sequence ID" value="NZ_JBIGHX010000006.1"/>
</dbReference>
<evidence type="ECO:0000313" key="1">
    <source>
        <dbReference type="EMBL" id="MFG6463307.1"/>
    </source>
</evidence>
<name>A0ABW7GN90_9BURK</name>
<dbReference type="Gene3D" id="3.40.50.300">
    <property type="entry name" value="P-loop containing nucleotide triphosphate hydrolases"/>
    <property type="match status" value="1"/>
</dbReference>
<proteinExistence type="predicted"/>
<organism evidence="1 2">
    <name type="scientific">Pelomonas lactea</name>
    <dbReference type="NCBI Taxonomy" id="3299030"/>
    <lineage>
        <taxon>Bacteria</taxon>
        <taxon>Pseudomonadati</taxon>
        <taxon>Pseudomonadota</taxon>
        <taxon>Betaproteobacteria</taxon>
        <taxon>Burkholderiales</taxon>
        <taxon>Sphaerotilaceae</taxon>
        <taxon>Roseateles</taxon>
    </lineage>
</organism>
<evidence type="ECO:0008006" key="3">
    <source>
        <dbReference type="Google" id="ProtNLM"/>
    </source>
</evidence>
<comment type="caution">
    <text evidence="1">The sequence shown here is derived from an EMBL/GenBank/DDBJ whole genome shotgun (WGS) entry which is preliminary data.</text>
</comment>
<protein>
    <recommendedName>
        <fullName evidence="3">ATP-binding protein</fullName>
    </recommendedName>
</protein>
<dbReference type="SUPFAM" id="SSF52540">
    <property type="entry name" value="P-loop containing nucleoside triphosphate hydrolases"/>
    <property type="match status" value="1"/>
</dbReference>